<dbReference type="PROSITE" id="PS51257">
    <property type="entry name" value="PROKAR_LIPOPROTEIN"/>
    <property type="match status" value="1"/>
</dbReference>
<sequence length="173" mass="19054">MKRIFAVTILLALAACENVGLNETSAYSDSPATTRDTASVNFYPNDTSLVPAKLQFREGNYGKSYKLYKDALEVVPDDALALLGFAASADMLRRFDQSDAAYRRLQPVIGNRPEYLNNYGYSKLLRGDLVAARALFLRAYEIDPANAVTANNLELLRNSVNSPKRAPGDLRGI</sequence>
<evidence type="ECO:0000313" key="1">
    <source>
        <dbReference type="EMBL" id="MBJ3763662.1"/>
    </source>
</evidence>
<name>A0A934IIH8_9RHOB</name>
<dbReference type="RefSeq" id="WP_198916837.1">
    <property type="nucleotide sequence ID" value="NZ_JAEKPD010000013.1"/>
</dbReference>
<accession>A0A934IIH8</accession>
<dbReference type="SUPFAM" id="SSF48452">
    <property type="entry name" value="TPR-like"/>
    <property type="match status" value="1"/>
</dbReference>
<comment type="caution">
    <text evidence="1">The sequence shown here is derived from an EMBL/GenBank/DDBJ whole genome shotgun (WGS) entry which is preliminary data.</text>
</comment>
<dbReference type="Proteomes" id="UP000642488">
    <property type="component" value="Unassembled WGS sequence"/>
</dbReference>
<dbReference type="EMBL" id="JAEKPD010000013">
    <property type="protein sequence ID" value="MBJ3763662.1"/>
    <property type="molecule type" value="Genomic_DNA"/>
</dbReference>
<evidence type="ECO:0008006" key="3">
    <source>
        <dbReference type="Google" id="ProtNLM"/>
    </source>
</evidence>
<reference evidence="1" key="1">
    <citation type="submission" date="2020-12" db="EMBL/GenBank/DDBJ databases">
        <title>Bacterial taxonomy.</title>
        <authorList>
            <person name="Pan X."/>
        </authorList>
    </citation>
    <scope>NUCLEOTIDE SEQUENCE</scope>
    <source>
        <strain evidence="1">KCTC 52957</strain>
    </source>
</reference>
<gene>
    <name evidence="1" type="ORF">ILP92_12970</name>
</gene>
<dbReference type="InterPro" id="IPR011990">
    <property type="entry name" value="TPR-like_helical_dom_sf"/>
</dbReference>
<evidence type="ECO:0000313" key="2">
    <source>
        <dbReference type="Proteomes" id="UP000642488"/>
    </source>
</evidence>
<keyword evidence="2" id="KW-1185">Reference proteome</keyword>
<dbReference type="AlphaFoldDB" id="A0A934IIH8"/>
<dbReference type="Gene3D" id="1.25.40.10">
    <property type="entry name" value="Tetratricopeptide repeat domain"/>
    <property type="match status" value="1"/>
</dbReference>
<organism evidence="1 2">
    <name type="scientific">Palleronia pontilimi</name>
    <dbReference type="NCBI Taxonomy" id="1964209"/>
    <lineage>
        <taxon>Bacteria</taxon>
        <taxon>Pseudomonadati</taxon>
        <taxon>Pseudomonadota</taxon>
        <taxon>Alphaproteobacteria</taxon>
        <taxon>Rhodobacterales</taxon>
        <taxon>Roseobacteraceae</taxon>
        <taxon>Palleronia</taxon>
    </lineage>
</organism>
<proteinExistence type="predicted"/>
<protein>
    <recommendedName>
        <fullName evidence="3">Tetratricopeptide repeat-containing protein</fullName>
    </recommendedName>
</protein>